<dbReference type="NCBIfam" id="NF009150">
    <property type="entry name" value="PRK12497.1-3"/>
    <property type="match status" value="1"/>
</dbReference>
<evidence type="ECO:0000256" key="1">
    <source>
        <dbReference type="ARBA" id="ARBA00006738"/>
    </source>
</evidence>
<dbReference type="AlphaFoldDB" id="A0A135L3R7"/>
<reference evidence="3 4" key="1">
    <citation type="submission" date="2016-02" db="EMBL/GenBank/DDBJ databases">
        <title>Draft Genome for Tepidibacillus decaturensis nov. sp. Strain Z9, an Anaerobic, Moderately Thermophilic and Heterotrophic Bacterium from Deep Subsurface of the Illinois Basin, USA.</title>
        <authorList>
            <person name="Dong Y."/>
            <person name="Chang J.Y."/>
            <person name="Sanford R."/>
            <person name="Fouke B.W."/>
        </authorList>
    </citation>
    <scope>NUCLEOTIDE SEQUENCE [LARGE SCALE GENOMIC DNA]</scope>
    <source>
        <strain evidence="3 4">Z9</strain>
    </source>
</reference>
<dbReference type="SUPFAM" id="SSF52980">
    <property type="entry name" value="Restriction endonuclease-like"/>
    <property type="match status" value="1"/>
</dbReference>
<dbReference type="NCBIfam" id="TIGR00252">
    <property type="entry name" value="YraN family protein"/>
    <property type="match status" value="1"/>
</dbReference>
<comment type="caution">
    <text evidence="3">The sequence shown here is derived from an EMBL/GenBank/DDBJ whole genome shotgun (WGS) entry which is preliminary data.</text>
</comment>
<organism evidence="3 4">
    <name type="scientific">Tepidibacillus decaturensis</name>
    <dbReference type="NCBI Taxonomy" id="1413211"/>
    <lineage>
        <taxon>Bacteria</taxon>
        <taxon>Bacillati</taxon>
        <taxon>Bacillota</taxon>
        <taxon>Bacilli</taxon>
        <taxon>Bacillales</taxon>
        <taxon>Bacillaceae</taxon>
        <taxon>Tepidibacillus</taxon>
    </lineage>
</organism>
<evidence type="ECO:0000256" key="2">
    <source>
        <dbReference type="HAMAP-Rule" id="MF_00048"/>
    </source>
</evidence>
<protein>
    <recommendedName>
        <fullName evidence="2">UPF0102 protein U473_06335</fullName>
    </recommendedName>
</protein>
<dbReference type="STRING" id="1413211.U473_06335"/>
<dbReference type="RefSeq" id="WP_068724465.1">
    <property type="nucleotide sequence ID" value="NZ_LSKU01000001.1"/>
</dbReference>
<dbReference type="InterPro" id="IPR011856">
    <property type="entry name" value="tRNA_endonuc-like_dom_sf"/>
</dbReference>
<comment type="similarity">
    <text evidence="1 2">Belongs to the UPF0102 family.</text>
</comment>
<gene>
    <name evidence="3" type="ORF">U473_06335</name>
</gene>
<sequence length="119" mass="14418">MVDQRKNLGKWGEQKAKEYLIKQGYHFITGNWQNRLGEIDLVMKDRETLVFIEVRTKRSHKYGTSIESINEKKQQQMVKMANAFLRYKQWWEIPIRFDVVTIDQHEGVYQLRHHKNVIQ</sequence>
<keyword evidence="4" id="KW-1185">Reference proteome</keyword>
<dbReference type="GO" id="GO:0003676">
    <property type="term" value="F:nucleic acid binding"/>
    <property type="evidence" value="ECO:0007669"/>
    <property type="project" value="InterPro"/>
</dbReference>
<evidence type="ECO:0000313" key="4">
    <source>
        <dbReference type="Proteomes" id="UP000070352"/>
    </source>
</evidence>
<proteinExistence type="inferred from homology"/>
<dbReference type="InterPro" id="IPR003509">
    <property type="entry name" value="UPF0102_YraN-like"/>
</dbReference>
<dbReference type="InterPro" id="IPR011335">
    <property type="entry name" value="Restrct_endonuc-II-like"/>
</dbReference>
<dbReference type="PANTHER" id="PTHR34039:SF1">
    <property type="entry name" value="UPF0102 PROTEIN YRAN"/>
    <property type="match status" value="1"/>
</dbReference>
<dbReference type="EMBL" id="LSKU01000001">
    <property type="protein sequence ID" value="KXG43674.1"/>
    <property type="molecule type" value="Genomic_DNA"/>
</dbReference>
<accession>A0A135L3R7</accession>
<dbReference type="Pfam" id="PF02021">
    <property type="entry name" value="UPF0102"/>
    <property type="match status" value="1"/>
</dbReference>
<dbReference type="OrthoDB" id="9802516at2"/>
<dbReference type="PANTHER" id="PTHR34039">
    <property type="entry name" value="UPF0102 PROTEIN YRAN"/>
    <property type="match status" value="1"/>
</dbReference>
<dbReference type="Proteomes" id="UP000070352">
    <property type="component" value="Unassembled WGS sequence"/>
</dbReference>
<name>A0A135L3R7_9BACI</name>
<dbReference type="Gene3D" id="3.40.1350.10">
    <property type="match status" value="1"/>
</dbReference>
<evidence type="ECO:0000313" key="3">
    <source>
        <dbReference type="EMBL" id="KXG43674.1"/>
    </source>
</evidence>
<dbReference type="HAMAP" id="MF_00048">
    <property type="entry name" value="UPF0102"/>
    <property type="match status" value="1"/>
</dbReference>
<dbReference type="CDD" id="cd20736">
    <property type="entry name" value="PoNe_Nuclease"/>
    <property type="match status" value="1"/>
</dbReference>